<accession>A0ABN9R334</accession>
<evidence type="ECO:0000313" key="3">
    <source>
        <dbReference type="Proteomes" id="UP001189429"/>
    </source>
</evidence>
<comment type="caution">
    <text evidence="2">The sequence shown here is derived from an EMBL/GenBank/DDBJ whole genome shotgun (WGS) entry which is preliminary data.</text>
</comment>
<name>A0ABN9R334_9DINO</name>
<evidence type="ECO:0000313" key="2">
    <source>
        <dbReference type="EMBL" id="CAK0813171.1"/>
    </source>
</evidence>
<dbReference type="Proteomes" id="UP001189429">
    <property type="component" value="Unassembled WGS sequence"/>
</dbReference>
<feature type="region of interest" description="Disordered" evidence="1">
    <location>
        <begin position="671"/>
        <end position="729"/>
    </location>
</feature>
<reference evidence="2" key="1">
    <citation type="submission" date="2023-10" db="EMBL/GenBank/DDBJ databases">
        <authorList>
            <person name="Chen Y."/>
            <person name="Shah S."/>
            <person name="Dougan E. K."/>
            <person name="Thang M."/>
            <person name="Chan C."/>
        </authorList>
    </citation>
    <scope>NUCLEOTIDE SEQUENCE [LARGE SCALE GENOMIC DNA]</scope>
</reference>
<gene>
    <name evidence="2" type="ORF">PCOR1329_LOCUS17183</name>
</gene>
<feature type="region of interest" description="Disordered" evidence="1">
    <location>
        <begin position="361"/>
        <end position="412"/>
    </location>
</feature>
<protein>
    <submittedName>
        <fullName evidence="2">Uncharacterized protein</fullName>
    </submittedName>
</protein>
<feature type="compositionally biased region" description="Basic and acidic residues" evidence="1">
    <location>
        <begin position="713"/>
        <end position="729"/>
    </location>
</feature>
<feature type="region of interest" description="Disordered" evidence="1">
    <location>
        <begin position="576"/>
        <end position="633"/>
    </location>
</feature>
<feature type="region of interest" description="Disordered" evidence="1">
    <location>
        <begin position="115"/>
        <end position="137"/>
    </location>
</feature>
<keyword evidence="3" id="KW-1185">Reference proteome</keyword>
<feature type="compositionally biased region" description="Low complexity" evidence="1">
    <location>
        <begin position="579"/>
        <end position="591"/>
    </location>
</feature>
<feature type="compositionally biased region" description="Polar residues" evidence="1">
    <location>
        <begin position="681"/>
        <end position="693"/>
    </location>
</feature>
<organism evidence="2 3">
    <name type="scientific">Prorocentrum cordatum</name>
    <dbReference type="NCBI Taxonomy" id="2364126"/>
    <lineage>
        <taxon>Eukaryota</taxon>
        <taxon>Sar</taxon>
        <taxon>Alveolata</taxon>
        <taxon>Dinophyceae</taxon>
        <taxon>Prorocentrales</taxon>
        <taxon>Prorocentraceae</taxon>
        <taxon>Prorocentrum</taxon>
    </lineage>
</organism>
<evidence type="ECO:0000256" key="1">
    <source>
        <dbReference type="SAM" id="MobiDB-lite"/>
    </source>
</evidence>
<dbReference type="EMBL" id="CAUYUJ010005313">
    <property type="protein sequence ID" value="CAK0813171.1"/>
    <property type="molecule type" value="Genomic_DNA"/>
</dbReference>
<proteinExistence type="predicted"/>
<sequence length="729" mass="80475">MEHKRALATYQAETARQPPARQAEWQAPVVGDLFDDIDEYDEEDRTKLTKFKHDLEAFGKLLQMAAAQYRQFNQCKQQADTLRTHAERKRKAAEGNEAQIRERKEVAENIKKQAEQNAQAAKGRVAGKATPHNNAVLGSEGAADAGYERDAGGEKYMITMCETHLDGTKLEEARGKVARDGRKMMGAAAAATKRSEKGTTGGDIILSRTRLARFGHDVPRRRIVDNGEVDPFRRIAALSAHARSGNAALIAACLVPGEGFTGFIKSLTGPWVAPACWNILADRMEEVALSGRLGGAAIRPDVKITCDKGRDSLIDRGTARVDFATRRTLVADGRVPWRNHCGLSLEIKGTEQERWHRQLETPKALPYHARPRKATDPNTKASRKKQAQNLQEAHEEATAVPEEETQAQDERGDANAYIIEDGIWEKAGTTNHNMEPVEEMLATGDRMTIGSEQHKKHENLLAERHSDWVAEVEEAILQAENMTSRRTDAHAIWASNILAIETIRCQPLVPNGTDDQQQRKCIHWIRKQLEAINDKPHKGAFGKHAAANNIGLHFEMAGDITELDLGQFGHLVEQTEMQPATAPSRPTASARKSSATWAKKARQSKAGAPRGRAGPKVAPKFEADAGPDFATADPTVTMNAKAKVRENIWTDPMDERKHCIPQLKTTRRRAVAEDREPIDVETSNRALRATSASKAKGLGQLGPADIDGPPLRGKQEPMDRMGGSERHFT</sequence>
<feature type="region of interest" description="Disordered" evidence="1">
    <location>
        <begin position="1"/>
        <end position="26"/>
    </location>
</feature>